<sequence length="151" mass="17011">MPPTFYTAGGDDGTKNPDYFLKYLDRTYCEAKPEAQAIIQLKTLRQRDNERLATFLPRFERTLADAGGYAWPDAVKITMLEGALNRELMDLLITVDLPEDYGHWISRVGGIATKLEQRARANPRVARRRSPAPPVAPRDYDGDVQMSGAVR</sequence>
<feature type="region of interest" description="Disordered" evidence="1">
    <location>
        <begin position="119"/>
        <end position="151"/>
    </location>
</feature>
<accession>A0A8H6JZM0</accession>
<keyword evidence="3" id="KW-1185">Reference proteome</keyword>
<reference evidence="2" key="1">
    <citation type="journal article" date="2020" name="Phytopathology">
        <title>Genome Sequence Resources of Colletotrichum truncatum, C. plurivorum, C. musicola, and C. sojae: Four Species Pathogenic to Soybean (Glycine max).</title>
        <authorList>
            <person name="Rogerio F."/>
            <person name="Boufleur T.R."/>
            <person name="Ciampi-Guillardi M."/>
            <person name="Sukno S.A."/>
            <person name="Thon M.R."/>
            <person name="Massola Junior N.S."/>
            <person name="Baroncelli R."/>
        </authorList>
    </citation>
    <scope>NUCLEOTIDE SEQUENCE</scope>
    <source>
        <strain evidence="2">LFN0074</strain>
    </source>
</reference>
<dbReference type="OrthoDB" id="5152741at2759"/>
<evidence type="ECO:0000313" key="2">
    <source>
        <dbReference type="EMBL" id="KAF6822399.1"/>
    </source>
</evidence>
<evidence type="ECO:0000313" key="3">
    <source>
        <dbReference type="Proteomes" id="UP000639643"/>
    </source>
</evidence>
<evidence type="ECO:0000256" key="1">
    <source>
        <dbReference type="SAM" id="MobiDB-lite"/>
    </source>
</evidence>
<protein>
    <submittedName>
        <fullName evidence="2">Pol-like protein</fullName>
    </submittedName>
</protein>
<name>A0A8H6JZM0_9PEZI</name>
<proteinExistence type="predicted"/>
<dbReference type="Proteomes" id="UP000639643">
    <property type="component" value="Unassembled WGS sequence"/>
</dbReference>
<organism evidence="2 3">
    <name type="scientific">Colletotrichum musicola</name>
    <dbReference type="NCBI Taxonomy" id="2175873"/>
    <lineage>
        <taxon>Eukaryota</taxon>
        <taxon>Fungi</taxon>
        <taxon>Dikarya</taxon>
        <taxon>Ascomycota</taxon>
        <taxon>Pezizomycotina</taxon>
        <taxon>Sordariomycetes</taxon>
        <taxon>Hypocreomycetidae</taxon>
        <taxon>Glomerellales</taxon>
        <taxon>Glomerellaceae</taxon>
        <taxon>Colletotrichum</taxon>
        <taxon>Colletotrichum orchidearum species complex</taxon>
    </lineage>
</organism>
<comment type="caution">
    <text evidence="2">The sequence shown here is derived from an EMBL/GenBank/DDBJ whole genome shotgun (WGS) entry which is preliminary data.</text>
</comment>
<gene>
    <name evidence="2" type="ORF">CMUS01_11093</name>
</gene>
<dbReference type="AlphaFoldDB" id="A0A8H6JZM0"/>
<dbReference type="EMBL" id="WIGM01000544">
    <property type="protein sequence ID" value="KAF6822399.1"/>
    <property type="molecule type" value="Genomic_DNA"/>
</dbReference>